<evidence type="ECO:0000256" key="10">
    <source>
        <dbReference type="ARBA" id="ARBA00022723"/>
    </source>
</evidence>
<evidence type="ECO:0000256" key="9">
    <source>
        <dbReference type="ARBA" id="ARBA00022722"/>
    </source>
</evidence>
<accession>A0A094R1D5</accession>
<dbReference type="NCBIfam" id="NF000598">
    <property type="entry name" value="PRK00015.2-2"/>
    <property type="match status" value="1"/>
</dbReference>
<evidence type="ECO:0000256" key="2">
    <source>
        <dbReference type="ARBA" id="ARBA00001936"/>
    </source>
</evidence>
<comment type="subcellular location">
    <subcellularLocation>
        <location evidence="4">Cytoplasm</location>
    </subcellularLocation>
</comment>
<evidence type="ECO:0000256" key="5">
    <source>
        <dbReference type="ARBA" id="ARBA00007383"/>
    </source>
</evidence>
<keyword evidence="8" id="KW-0963">Cytoplasm</keyword>
<evidence type="ECO:0000256" key="13">
    <source>
        <dbReference type="ARBA" id="ARBA00023211"/>
    </source>
</evidence>
<dbReference type="PROSITE" id="PS51975">
    <property type="entry name" value="RNASE_H_2"/>
    <property type="match status" value="1"/>
</dbReference>
<dbReference type="InterPro" id="IPR024567">
    <property type="entry name" value="RNase_HII/HIII_dom"/>
</dbReference>
<dbReference type="Gene3D" id="3.30.420.10">
    <property type="entry name" value="Ribonuclease H-like superfamily/Ribonuclease H"/>
    <property type="match status" value="1"/>
</dbReference>
<dbReference type="EC" id="3.1.26.4" evidence="6"/>
<keyword evidence="9" id="KW-0540">Nuclease</keyword>
<comment type="cofactor">
    <cofactor evidence="3">
        <name>Mg(2+)</name>
        <dbReference type="ChEBI" id="CHEBI:18420"/>
    </cofactor>
</comment>
<evidence type="ECO:0000256" key="6">
    <source>
        <dbReference type="ARBA" id="ARBA00012180"/>
    </source>
</evidence>
<proteinExistence type="inferred from homology"/>
<evidence type="ECO:0000256" key="8">
    <source>
        <dbReference type="ARBA" id="ARBA00022490"/>
    </source>
</evidence>
<dbReference type="PANTHER" id="PTHR10954:SF18">
    <property type="entry name" value="RIBONUCLEASE HII"/>
    <property type="match status" value="1"/>
</dbReference>
<dbReference type="GO" id="GO:0046872">
    <property type="term" value="F:metal ion binding"/>
    <property type="evidence" value="ECO:0007669"/>
    <property type="project" value="UniProtKB-KW"/>
</dbReference>
<comment type="catalytic activity">
    <reaction evidence="1">
        <text>Endonucleolytic cleavage to 5'-phosphomonoester.</text>
        <dbReference type="EC" id="3.1.26.4"/>
    </reaction>
</comment>
<comment type="cofactor">
    <cofactor evidence="2">
        <name>Mn(2+)</name>
        <dbReference type="ChEBI" id="CHEBI:29035"/>
    </cofactor>
</comment>
<reference evidence="15" key="1">
    <citation type="submission" date="2014-05" db="EMBL/GenBank/DDBJ databases">
        <title>Key roles for freshwater Actinobacteria revealed by deep metagenomic sequencing.</title>
        <authorList>
            <person name="Ghai R."/>
            <person name="Mizuno C.M."/>
            <person name="Picazo A."/>
            <person name="Camacho A."/>
            <person name="Rodriguez-Valera F."/>
        </authorList>
    </citation>
    <scope>NUCLEOTIDE SEQUENCE</scope>
</reference>
<dbReference type="InterPro" id="IPR012337">
    <property type="entry name" value="RNaseH-like_sf"/>
</dbReference>
<dbReference type="HAMAP" id="MF_00052_B">
    <property type="entry name" value="RNase_HII_B"/>
    <property type="match status" value="1"/>
</dbReference>
<dbReference type="GO" id="GO:0043137">
    <property type="term" value="P:DNA replication, removal of RNA primer"/>
    <property type="evidence" value="ECO:0007669"/>
    <property type="project" value="TreeGrafter"/>
</dbReference>
<evidence type="ECO:0000256" key="1">
    <source>
        <dbReference type="ARBA" id="ARBA00000077"/>
    </source>
</evidence>
<evidence type="ECO:0000256" key="3">
    <source>
        <dbReference type="ARBA" id="ARBA00001946"/>
    </source>
</evidence>
<dbReference type="AlphaFoldDB" id="A0A094R1D5"/>
<evidence type="ECO:0000313" key="15">
    <source>
        <dbReference type="EMBL" id="KGA20826.1"/>
    </source>
</evidence>
<dbReference type="CDD" id="cd07182">
    <property type="entry name" value="RNase_HII_bacteria_HII_like"/>
    <property type="match status" value="1"/>
</dbReference>
<dbReference type="EMBL" id="JNSK01000001">
    <property type="protein sequence ID" value="KGA20826.1"/>
    <property type="molecule type" value="Genomic_DNA"/>
</dbReference>
<dbReference type="InterPro" id="IPR001352">
    <property type="entry name" value="RNase_HII/HIII"/>
</dbReference>
<keyword evidence="10" id="KW-0479">Metal-binding</keyword>
<feature type="domain" description="RNase H type-2" evidence="14">
    <location>
        <begin position="22"/>
        <end position="208"/>
    </location>
</feature>
<evidence type="ECO:0000256" key="4">
    <source>
        <dbReference type="ARBA" id="ARBA00004496"/>
    </source>
</evidence>
<protein>
    <recommendedName>
        <fullName evidence="7">Ribonuclease HII</fullName>
        <ecNumber evidence="6">3.1.26.4</ecNumber>
    </recommendedName>
</protein>
<dbReference type="InterPro" id="IPR022898">
    <property type="entry name" value="RNase_HII"/>
</dbReference>
<evidence type="ECO:0000256" key="11">
    <source>
        <dbReference type="ARBA" id="ARBA00022759"/>
    </source>
</evidence>
<comment type="caution">
    <text evidence="15">The sequence shown here is derived from an EMBL/GenBank/DDBJ whole genome shotgun (WGS) entry which is preliminary data.</text>
</comment>
<keyword evidence="13" id="KW-0464">Manganese</keyword>
<dbReference type="PANTHER" id="PTHR10954">
    <property type="entry name" value="RIBONUCLEASE H2 SUBUNIT A"/>
    <property type="match status" value="1"/>
</dbReference>
<sequence length="208" mass="22402">MSDDSVIDVKVIEDQLLAAGISPLAGVDEAGRGACAGPLVVASVILKDHRSSELQKVRDSKELSESMREELFDVVRSACQSISVIVISHDEIDSRGVHAANLDGMRRAVQGLDVSPAYVLTDGYPIDGLAIPSLAVWKGDQVVTCISAASIIAKVTRDRIMRELDITYPDYGFKSHKGYITKAHSDALVHHGVSPVHRRSFSNIAALL</sequence>
<dbReference type="InterPro" id="IPR036397">
    <property type="entry name" value="RNaseH_sf"/>
</dbReference>
<dbReference type="GO" id="GO:0006298">
    <property type="term" value="P:mismatch repair"/>
    <property type="evidence" value="ECO:0007669"/>
    <property type="project" value="TreeGrafter"/>
</dbReference>
<gene>
    <name evidence="15" type="ORF">GM50_0590</name>
</gene>
<dbReference type="GO" id="GO:0004523">
    <property type="term" value="F:RNA-DNA hybrid ribonuclease activity"/>
    <property type="evidence" value="ECO:0007669"/>
    <property type="project" value="UniProtKB-EC"/>
</dbReference>
<keyword evidence="11" id="KW-0255">Endonuclease</keyword>
<dbReference type="NCBIfam" id="NF000595">
    <property type="entry name" value="PRK00015.1-3"/>
    <property type="match status" value="1"/>
</dbReference>
<evidence type="ECO:0000259" key="14">
    <source>
        <dbReference type="PROSITE" id="PS51975"/>
    </source>
</evidence>
<organism evidence="15">
    <name type="scientific">freshwater metagenome</name>
    <dbReference type="NCBI Taxonomy" id="449393"/>
    <lineage>
        <taxon>unclassified sequences</taxon>
        <taxon>metagenomes</taxon>
        <taxon>ecological metagenomes</taxon>
    </lineage>
</organism>
<dbReference type="Pfam" id="PF01351">
    <property type="entry name" value="RNase_HII"/>
    <property type="match status" value="1"/>
</dbReference>
<keyword evidence="12" id="KW-0378">Hydrolase</keyword>
<dbReference type="GO" id="GO:0005737">
    <property type="term" value="C:cytoplasm"/>
    <property type="evidence" value="ECO:0007669"/>
    <property type="project" value="UniProtKB-SubCell"/>
</dbReference>
<dbReference type="GO" id="GO:0032299">
    <property type="term" value="C:ribonuclease H2 complex"/>
    <property type="evidence" value="ECO:0007669"/>
    <property type="project" value="TreeGrafter"/>
</dbReference>
<dbReference type="GO" id="GO:0003723">
    <property type="term" value="F:RNA binding"/>
    <property type="evidence" value="ECO:0007669"/>
    <property type="project" value="InterPro"/>
</dbReference>
<dbReference type="SUPFAM" id="SSF53098">
    <property type="entry name" value="Ribonuclease H-like"/>
    <property type="match status" value="1"/>
</dbReference>
<comment type="similarity">
    <text evidence="5">Belongs to the RNase HII family.</text>
</comment>
<name>A0A094R1D5_9ZZZZ</name>
<evidence type="ECO:0000256" key="12">
    <source>
        <dbReference type="ARBA" id="ARBA00022801"/>
    </source>
</evidence>
<evidence type="ECO:0000256" key="7">
    <source>
        <dbReference type="ARBA" id="ARBA00019179"/>
    </source>
</evidence>